<dbReference type="Gene3D" id="1.20.1720.10">
    <property type="entry name" value="Multidrug resistance protein D"/>
    <property type="match status" value="1"/>
</dbReference>
<feature type="transmembrane region" description="Helical" evidence="6">
    <location>
        <begin position="440"/>
        <end position="459"/>
    </location>
</feature>
<dbReference type="Pfam" id="PF07690">
    <property type="entry name" value="MFS_1"/>
    <property type="match status" value="1"/>
</dbReference>
<dbReference type="Proteomes" id="UP000824156">
    <property type="component" value="Unassembled WGS sequence"/>
</dbReference>
<evidence type="ECO:0000256" key="4">
    <source>
        <dbReference type="ARBA" id="ARBA00022989"/>
    </source>
</evidence>
<evidence type="ECO:0000256" key="1">
    <source>
        <dbReference type="ARBA" id="ARBA00004127"/>
    </source>
</evidence>
<evidence type="ECO:0000313" key="9">
    <source>
        <dbReference type="Proteomes" id="UP000824156"/>
    </source>
</evidence>
<dbReference type="GO" id="GO:0022857">
    <property type="term" value="F:transmembrane transporter activity"/>
    <property type="evidence" value="ECO:0007669"/>
    <property type="project" value="InterPro"/>
</dbReference>
<feature type="transmembrane region" description="Helical" evidence="6">
    <location>
        <begin position="413"/>
        <end position="434"/>
    </location>
</feature>
<keyword evidence="3 6" id="KW-0812">Transmembrane</keyword>
<feature type="transmembrane region" description="Helical" evidence="6">
    <location>
        <begin position="279"/>
        <end position="304"/>
    </location>
</feature>
<sequence length="469" mass="50429">MIENPNTDIVQKIESNPPYRLFLFVIISLALLMQTIDSTIVATALHAMQNDFKSSVALVGWTLTAYSFGFVLMLPLSAKLSIKFGHKKIFIISVFVFTLTSWFCGLATNIYVLIAMRVLQAMGGAGITPAATGIIVDYFGRTKAQYLGLFGSIFASGAMIGPIFGGVFVTYWSWEWIFYINIPIGLIILLLAIKFIPKDNLKVKVREKMDLTGMALMGLAILFAMGGATYLAEQQANLNIAVFIGLFLAAAISTWALFKHLGKVPFPFINLKFIIGKNFGAVNLLNVIHSGMTIGANSLVPLYAINRYGISELHSGTLLVANGIASVVLSSILSVNIHKTGYRKPLYVGSLLLTCGVGLLSVSPLFGIPPYYWLMGCTLIIGASIGTMSPSARNAGLQLAPDQSANIAAIRSLGMQMGYITSVALATTVVSMNAANSGSVHAMVYLGLAIVIFLTIPVISKIQEVKGSW</sequence>
<keyword evidence="4 6" id="KW-1133">Transmembrane helix</keyword>
<keyword evidence="5 6" id="KW-0472">Membrane</keyword>
<dbReference type="Gene3D" id="1.20.1250.20">
    <property type="entry name" value="MFS general substrate transporter like domains"/>
    <property type="match status" value="1"/>
</dbReference>
<feature type="transmembrane region" description="Helical" evidence="6">
    <location>
        <begin position="176"/>
        <end position="193"/>
    </location>
</feature>
<dbReference type="InterPro" id="IPR036259">
    <property type="entry name" value="MFS_trans_sf"/>
</dbReference>
<feature type="transmembrane region" description="Helical" evidence="6">
    <location>
        <begin position="21"/>
        <end position="45"/>
    </location>
</feature>
<feature type="transmembrane region" description="Helical" evidence="6">
    <location>
        <begin position="146"/>
        <end position="170"/>
    </location>
</feature>
<feature type="transmembrane region" description="Helical" evidence="6">
    <location>
        <begin position="118"/>
        <end position="139"/>
    </location>
</feature>
<evidence type="ECO:0000256" key="6">
    <source>
        <dbReference type="SAM" id="Phobius"/>
    </source>
</evidence>
<dbReference type="PANTHER" id="PTHR23501:SF191">
    <property type="entry name" value="VACUOLAR BASIC AMINO ACID TRANSPORTER 4"/>
    <property type="match status" value="1"/>
</dbReference>
<dbReference type="CDD" id="cd17321">
    <property type="entry name" value="MFS_MMR_MDR_like"/>
    <property type="match status" value="1"/>
</dbReference>
<feature type="transmembrane region" description="Helical" evidence="6">
    <location>
        <begin position="372"/>
        <end position="392"/>
    </location>
</feature>
<organism evidence="8 9">
    <name type="scientific">Candidatus Sphingobacterium stercoripullorum</name>
    <dbReference type="NCBI Taxonomy" id="2838759"/>
    <lineage>
        <taxon>Bacteria</taxon>
        <taxon>Pseudomonadati</taxon>
        <taxon>Bacteroidota</taxon>
        <taxon>Sphingobacteriia</taxon>
        <taxon>Sphingobacteriales</taxon>
        <taxon>Sphingobacteriaceae</taxon>
        <taxon>Sphingobacterium</taxon>
    </lineage>
</organism>
<dbReference type="GO" id="GO:0012505">
    <property type="term" value="C:endomembrane system"/>
    <property type="evidence" value="ECO:0007669"/>
    <property type="project" value="UniProtKB-SubCell"/>
</dbReference>
<evidence type="ECO:0000256" key="5">
    <source>
        <dbReference type="ARBA" id="ARBA00023136"/>
    </source>
</evidence>
<gene>
    <name evidence="8" type="ORF">H9853_06450</name>
</gene>
<reference evidence="8" key="2">
    <citation type="submission" date="2021-04" db="EMBL/GenBank/DDBJ databases">
        <authorList>
            <person name="Gilroy R."/>
        </authorList>
    </citation>
    <scope>NUCLEOTIDE SEQUENCE</scope>
    <source>
        <strain evidence="8">1719</strain>
    </source>
</reference>
<feature type="transmembrane region" description="Helical" evidence="6">
    <location>
        <begin position="57"/>
        <end position="77"/>
    </location>
</feature>
<keyword evidence="2" id="KW-0813">Transport</keyword>
<feature type="transmembrane region" description="Helical" evidence="6">
    <location>
        <begin position="347"/>
        <end position="366"/>
    </location>
</feature>
<dbReference type="InterPro" id="IPR020846">
    <property type="entry name" value="MFS_dom"/>
</dbReference>
<comment type="caution">
    <text evidence="8">The sequence shown here is derived from an EMBL/GenBank/DDBJ whole genome shotgun (WGS) entry which is preliminary data.</text>
</comment>
<evidence type="ECO:0000259" key="7">
    <source>
        <dbReference type="PROSITE" id="PS50850"/>
    </source>
</evidence>
<reference evidence="8" key="1">
    <citation type="journal article" date="2021" name="PeerJ">
        <title>Extensive microbial diversity within the chicken gut microbiome revealed by metagenomics and culture.</title>
        <authorList>
            <person name="Gilroy R."/>
            <person name="Ravi A."/>
            <person name="Getino M."/>
            <person name="Pursley I."/>
            <person name="Horton D.L."/>
            <person name="Alikhan N.F."/>
            <person name="Baker D."/>
            <person name="Gharbi K."/>
            <person name="Hall N."/>
            <person name="Watson M."/>
            <person name="Adriaenssens E.M."/>
            <person name="Foster-Nyarko E."/>
            <person name="Jarju S."/>
            <person name="Secka A."/>
            <person name="Antonio M."/>
            <person name="Oren A."/>
            <person name="Chaudhuri R.R."/>
            <person name="La Ragione R."/>
            <person name="Hildebrand F."/>
            <person name="Pallen M.J."/>
        </authorList>
    </citation>
    <scope>NUCLEOTIDE SEQUENCE</scope>
    <source>
        <strain evidence="8">1719</strain>
    </source>
</reference>
<accession>A0A9D1W8Y2</accession>
<dbReference type="GO" id="GO:0005886">
    <property type="term" value="C:plasma membrane"/>
    <property type="evidence" value="ECO:0007669"/>
    <property type="project" value="TreeGrafter"/>
</dbReference>
<feature type="domain" description="Major facilitator superfamily (MFS) profile" evidence="7">
    <location>
        <begin position="23"/>
        <end position="466"/>
    </location>
</feature>
<feature type="transmembrane region" description="Helical" evidence="6">
    <location>
        <begin position="214"/>
        <end position="232"/>
    </location>
</feature>
<evidence type="ECO:0000256" key="3">
    <source>
        <dbReference type="ARBA" id="ARBA00022692"/>
    </source>
</evidence>
<dbReference type="InterPro" id="IPR011701">
    <property type="entry name" value="MFS"/>
</dbReference>
<dbReference type="AlphaFoldDB" id="A0A9D1W8Y2"/>
<protein>
    <submittedName>
        <fullName evidence="8">MFS transporter</fullName>
    </submittedName>
</protein>
<dbReference type="EMBL" id="DXEZ01000176">
    <property type="protein sequence ID" value="HIX54648.1"/>
    <property type="molecule type" value="Genomic_DNA"/>
</dbReference>
<feature type="transmembrane region" description="Helical" evidence="6">
    <location>
        <begin position="89"/>
        <end position="112"/>
    </location>
</feature>
<name>A0A9D1W8Y2_9SPHI</name>
<feature type="transmembrane region" description="Helical" evidence="6">
    <location>
        <begin position="316"/>
        <end position="335"/>
    </location>
</feature>
<dbReference type="PROSITE" id="PS50850">
    <property type="entry name" value="MFS"/>
    <property type="match status" value="1"/>
</dbReference>
<feature type="transmembrane region" description="Helical" evidence="6">
    <location>
        <begin position="238"/>
        <end position="258"/>
    </location>
</feature>
<proteinExistence type="predicted"/>
<dbReference type="PANTHER" id="PTHR23501">
    <property type="entry name" value="MAJOR FACILITATOR SUPERFAMILY"/>
    <property type="match status" value="1"/>
</dbReference>
<comment type="subcellular location">
    <subcellularLocation>
        <location evidence="1">Endomembrane system</location>
        <topology evidence="1">Multi-pass membrane protein</topology>
    </subcellularLocation>
</comment>
<evidence type="ECO:0000313" key="8">
    <source>
        <dbReference type="EMBL" id="HIX54648.1"/>
    </source>
</evidence>
<dbReference type="SUPFAM" id="SSF103473">
    <property type="entry name" value="MFS general substrate transporter"/>
    <property type="match status" value="1"/>
</dbReference>
<evidence type="ECO:0000256" key="2">
    <source>
        <dbReference type="ARBA" id="ARBA00022448"/>
    </source>
</evidence>